<dbReference type="Proteomes" id="UP001183246">
    <property type="component" value="Unassembled WGS sequence"/>
</dbReference>
<dbReference type="SUPFAM" id="SSF56059">
    <property type="entry name" value="Glutathione synthetase ATP-binding domain-like"/>
    <property type="match status" value="1"/>
</dbReference>
<dbReference type="RefSeq" id="WP_311706850.1">
    <property type="nucleotide sequence ID" value="NZ_JAVREL010000015.1"/>
</dbReference>
<comment type="caution">
    <text evidence="3">The sequence shown here is derived from an EMBL/GenBank/DDBJ whole genome shotgun (WGS) entry which is preliminary data.</text>
</comment>
<keyword evidence="4" id="KW-1185">Reference proteome</keyword>
<evidence type="ECO:0000256" key="1">
    <source>
        <dbReference type="PROSITE-ProRule" id="PRU00409"/>
    </source>
</evidence>
<dbReference type="PANTHER" id="PTHR21621:SF0">
    <property type="entry name" value="BETA-CITRYLGLUTAMATE SYNTHASE B-RELATED"/>
    <property type="match status" value="1"/>
</dbReference>
<dbReference type="InterPro" id="IPR013651">
    <property type="entry name" value="ATP-grasp_RimK-type"/>
</dbReference>
<dbReference type="InterPro" id="IPR011761">
    <property type="entry name" value="ATP-grasp"/>
</dbReference>
<sequence length="312" mass="34518">MADTDTPLIVLLGNDDDDDDHRVLFDGIRRSGGQPRRVHPDELVTEATAEGTRFLVGGRDLAPDLMFGWVYEDYLILGMNQLETARLAGIPVVNSAMTLLRGQSKYLNSALLHRAKVPHLPVLWGRDENTLAVWTAERGYPMVTKPLMSSRGRGMHRLTDEASVRDHVRTLGPGPEQYYVQPYVPARHRDTRVLCVNHRAVAAVERVAPQGTWISNAPGNTRHRADLTLELRAIAEQAAEAMDALFAGVDIAQDEHTGELCVYEVNTCPTCTATFRELGAEPVPLAELASFLVAAARDFDGARRDWRPSATF</sequence>
<feature type="domain" description="ATP-grasp" evidence="2">
    <location>
        <begin position="109"/>
        <end position="294"/>
    </location>
</feature>
<dbReference type="PROSITE" id="PS50975">
    <property type="entry name" value="ATP_GRASP"/>
    <property type="match status" value="1"/>
</dbReference>
<protein>
    <recommendedName>
        <fullName evidence="2">ATP-grasp domain-containing protein</fullName>
    </recommendedName>
</protein>
<dbReference type="PANTHER" id="PTHR21621">
    <property type="entry name" value="RIBOSOMAL PROTEIN S6 MODIFICATION PROTEIN"/>
    <property type="match status" value="1"/>
</dbReference>
<keyword evidence="1" id="KW-0547">Nucleotide-binding</keyword>
<dbReference type="InterPro" id="IPR013815">
    <property type="entry name" value="ATP_grasp_subdomain_1"/>
</dbReference>
<dbReference type="EMBL" id="JAVREL010000015">
    <property type="protein sequence ID" value="MDT0345718.1"/>
    <property type="molecule type" value="Genomic_DNA"/>
</dbReference>
<organism evidence="3 4">
    <name type="scientific">Streptomyces litchfieldiae</name>
    <dbReference type="NCBI Taxonomy" id="3075543"/>
    <lineage>
        <taxon>Bacteria</taxon>
        <taxon>Bacillati</taxon>
        <taxon>Actinomycetota</taxon>
        <taxon>Actinomycetes</taxon>
        <taxon>Kitasatosporales</taxon>
        <taxon>Streptomycetaceae</taxon>
        <taxon>Streptomyces</taxon>
    </lineage>
</organism>
<keyword evidence="1" id="KW-0067">ATP-binding</keyword>
<gene>
    <name evidence="3" type="ORF">RM590_24450</name>
</gene>
<name>A0ABU2MWQ4_9ACTN</name>
<evidence type="ECO:0000313" key="3">
    <source>
        <dbReference type="EMBL" id="MDT0345718.1"/>
    </source>
</evidence>
<evidence type="ECO:0000259" key="2">
    <source>
        <dbReference type="PROSITE" id="PS50975"/>
    </source>
</evidence>
<dbReference type="Gene3D" id="3.40.50.20">
    <property type="match status" value="1"/>
</dbReference>
<dbReference type="Gene3D" id="3.30.470.20">
    <property type="entry name" value="ATP-grasp fold, B domain"/>
    <property type="match status" value="1"/>
</dbReference>
<evidence type="ECO:0000313" key="4">
    <source>
        <dbReference type="Proteomes" id="UP001183246"/>
    </source>
</evidence>
<proteinExistence type="predicted"/>
<dbReference type="Pfam" id="PF08443">
    <property type="entry name" value="RimK"/>
    <property type="match status" value="1"/>
</dbReference>
<reference evidence="4" key="1">
    <citation type="submission" date="2023-07" db="EMBL/GenBank/DDBJ databases">
        <title>30 novel species of actinomycetes from the DSMZ collection.</title>
        <authorList>
            <person name="Nouioui I."/>
        </authorList>
    </citation>
    <scope>NUCLEOTIDE SEQUENCE [LARGE SCALE GENOMIC DNA]</scope>
    <source>
        <strain evidence="4">DSM 44938</strain>
    </source>
</reference>
<dbReference type="Gene3D" id="3.30.1490.20">
    <property type="entry name" value="ATP-grasp fold, A domain"/>
    <property type="match status" value="1"/>
</dbReference>
<accession>A0ABU2MWQ4</accession>